<protein>
    <submittedName>
        <fullName evidence="1">Uncharacterized protein</fullName>
    </submittedName>
</protein>
<evidence type="ECO:0000313" key="1">
    <source>
        <dbReference type="EMBL" id="RPB18100.1"/>
    </source>
</evidence>
<dbReference type="AlphaFoldDB" id="A0A3N4L5D2"/>
<evidence type="ECO:0000313" key="2">
    <source>
        <dbReference type="Proteomes" id="UP000267821"/>
    </source>
</evidence>
<name>A0A3N4L5D2_9PEZI</name>
<sequence length="106" mass="11995">MLLQNSEVDMETGTEVVKLVGGFAERVHAVIEEKCPLLLRLQLLFATSMDVDKINTEGQTPLTHAAEVFLDSEDINYEHWNDIFEALLDKASRENIEAVKKLVLPR</sequence>
<organism evidence="1 2">
    <name type="scientific">Terfezia boudieri ATCC MYA-4762</name>
    <dbReference type="NCBI Taxonomy" id="1051890"/>
    <lineage>
        <taxon>Eukaryota</taxon>
        <taxon>Fungi</taxon>
        <taxon>Dikarya</taxon>
        <taxon>Ascomycota</taxon>
        <taxon>Pezizomycotina</taxon>
        <taxon>Pezizomycetes</taxon>
        <taxon>Pezizales</taxon>
        <taxon>Pezizaceae</taxon>
        <taxon>Terfezia</taxon>
    </lineage>
</organism>
<dbReference type="Proteomes" id="UP000267821">
    <property type="component" value="Unassembled WGS sequence"/>
</dbReference>
<dbReference type="InParanoid" id="A0A3N4L5D2"/>
<keyword evidence="2" id="KW-1185">Reference proteome</keyword>
<dbReference type="EMBL" id="ML121698">
    <property type="protein sequence ID" value="RPB18100.1"/>
    <property type="molecule type" value="Genomic_DNA"/>
</dbReference>
<gene>
    <name evidence="1" type="ORF">L211DRAFT_854466</name>
</gene>
<reference evidence="1 2" key="1">
    <citation type="journal article" date="2018" name="Nat. Ecol. Evol.">
        <title>Pezizomycetes genomes reveal the molecular basis of ectomycorrhizal truffle lifestyle.</title>
        <authorList>
            <person name="Murat C."/>
            <person name="Payen T."/>
            <person name="Noel B."/>
            <person name="Kuo A."/>
            <person name="Morin E."/>
            <person name="Chen J."/>
            <person name="Kohler A."/>
            <person name="Krizsan K."/>
            <person name="Balestrini R."/>
            <person name="Da Silva C."/>
            <person name="Montanini B."/>
            <person name="Hainaut M."/>
            <person name="Levati E."/>
            <person name="Barry K.W."/>
            <person name="Belfiori B."/>
            <person name="Cichocki N."/>
            <person name="Clum A."/>
            <person name="Dockter R.B."/>
            <person name="Fauchery L."/>
            <person name="Guy J."/>
            <person name="Iotti M."/>
            <person name="Le Tacon F."/>
            <person name="Lindquist E.A."/>
            <person name="Lipzen A."/>
            <person name="Malagnac F."/>
            <person name="Mello A."/>
            <person name="Molinier V."/>
            <person name="Miyauchi S."/>
            <person name="Poulain J."/>
            <person name="Riccioni C."/>
            <person name="Rubini A."/>
            <person name="Sitrit Y."/>
            <person name="Splivallo R."/>
            <person name="Traeger S."/>
            <person name="Wang M."/>
            <person name="Zifcakova L."/>
            <person name="Wipf D."/>
            <person name="Zambonelli A."/>
            <person name="Paolocci F."/>
            <person name="Nowrousian M."/>
            <person name="Ottonello S."/>
            <person name="Baldrian P."/>
            <person name="Spatafora J.W."/>
            <person name="Henrissat B."/>
            <person name="Nagy L.G."/>
            <person name="Aury J.M."/>
            <person name="Wincker P."/>
            <person name="Grigoriev I.V."/>
            <person name="Bonfante P."/>
            <person name="Martin F.M."/>
        </authorList>
    </citation>
    <scope>NUCLEOTIDE SEQUENCE [LARGE SCALE GENOMIC DNA]</scope>
    <source>
        <strain evidence="1 2">ATCC MYA-4762</strain>
    </source>
</reference>
<accession>A0A3N4L5D2</accession>
<proteinExistence type="predicted"/>